<dbReference type="GO" id="GO:0017110">
    <property type="term" value="F:nucleoside diphosphate phosphatase activity"/>
    <property type="evidence" value="ECO:0007669"/>
    <property type="project" value="InterPro"/>
</dbReference>
<comment type="subunit">
    <text evidence="3 6">Monomer.</text>
</comment>
<feature type="domain" description="Nudix hydrolase" evidence="7">
    <location>
        <begin position="1"/>
        <end position="134"/>
    </location>
</feature>
<evidence type="ECO:0000256" key="1">
    <source>
        <dbReference type="ARBA" id="ARBA00001946"/>
    </source>
</evidence>
<evidence type="ECO:0000313" key="8">
    <source>
        <dbReference type="EMBL" id="PSJ46119.1"/>
    </source>
</evidence>
<dbReference type="GO" id="GO:0004787">
    <property type="term" value="F:thiamine diphosphate phosphatase activity"/>
    <property type="evidence" value="ECO:0007669"/>
    <property type="project" value="InterPro"/>
</dbReference>
<dbReference type="SUPFAM" id="SSF55811">
    <property type="entry name" value="Nudix"/>
    <property type="match status" value="1"/>
</dbReference>
<comment type="cofactor">
    <cofactor evidence="1 6">
        <name>Mg(2+)</name>
        <dbReference type="ChEBI" id="CHEBI:18420"/>
    </cofactor>
</comment>
<dbReference type="InterPro" id="IPR020084">
    <property type="entry name" value="NUDIX_hydrolase_CS"/>
</dbReference>
<dbReference type="PANTHER" id="PTHR43222">
    <property type="entry name" value="NUDIX HYDROLASE 23"/>
    <property type="match status" value="1"/>
</dbReference>
<evidence type="ECO:0000256" key="3">
    <source>
        <dbReference type="ARBA" id="ARBA00011245"/>
    </source>
</evidence>
<organism evidence="8 9">
    <name type="scientific">Zobellella endophytica</name>
    <dbReference type="NCBI Taxonomy" id="2116700"/>
    <lineage>
        <taxon>Bacteria</taxon>
        <taxon>Pseudomonadati</taxon>
        <taxon>Pseudomonadota</taxon>
        <taxon>Gammaproteobacteria</taxon>
        <taxon>Aeromonadales</taxon>
        <taxon>Aeromonadaceae</taxon>
        <taxon>Zobellella</taxon>
    </lineage>
</organism>
<dbReference type="Pfam" id="PF00293">
    <property type="entry name" value="NUDIX"/>
    <property type="match status" value="1"/>
</dbReference>
<dbReference type="CDD" id="cd03675">
    <property type="entry name" value="NUDIX_Hydrolase"/>
    <property type="match status" value="1"/>
</dbReference>
<dbReference type="InterPro" id="IPR015797">
    <property type="entry name" value="NUDIX_hydrolase-like_dom_sf"/>
</dbReference>
<evidence type="ECO:0000259" key="7">
    <source>
        <dbReference type="PROSITE" id="PS51462"/>
    </source>
</evidence>
<proteinExistence type="inferred from homology"/>
<evidence type="ECO:0000256" key="6">
    <source>
        <dbReference type="RuleBase" id="RU364043"/>
    </source>
</evidence>
<dbReference type="InterPro" id="IPR000086">
    <property type="entry name" value="NUDIX_hydrolase_dom"/>
</dbReference>
<evidence type="ECO:0000256" key="4">
    <source>
        <dbReference type="ARBA" id="ARBA00015552"/>
    </source>
</evidence>
<keyword evidence="6" id="KW-0460">Magnesium</keyword>
<dbReference type="RefSeq" id="WP_106728737.1">
    <property type="nucleotide sequence ID" value="NZ_PXYG01000002.1"/>
</dbReference>
<protein>
    <recommendedName>
        <fullName evidence="4 6">Phosphatase NudJ</fullName>
        <ecNumber evidence="6">3.6.1.-</ecNumber>
    </recommendedName>
</protein>
<dbReference type="Gene3D" id="3.90.79.10">
    <property type="entry name" value="Nucleoside Triphosphate Pyrophosphohydrolase"/>
    <property type="match status" value="1"/>
</dbReference>
<dbReference type="InterPro" id="IPR033713">
    <property type="entry name" value="NudJ"/>
</dbReference>
<keyword evidence="9" id="KW-1185">Reference proteome</keyword>
<evidence type="ECO:0000256" key="2">
    <source>
        <dbReference type="ARBA" id="ARBA00007608"/>
    </source>
</evidence>
<comment type="caution">
    <text evidence="8">The sequence shown here is derived from an EMBL/GenBank/DDBJ whole genome shotgun (WGS) entry which is preliminary data.</text>
</comment>
<gene>
    <name evidence="6" type="primary">nudJ</name>
    <name evidence="8" type="ORF">C7H85_05590</name>
</gene>
<sequence length="157" mass="17216">MSHAVTLAVIVRAGDRFLMVEEWQQGRVMFNQPAGHLEPGESLLDGARRELQEETGLALAIRQAVGIYQYQAPDNGKHFVRFTFSAEIPAPLATHPQDPDGDIIRCHWLTLAEIEALGEQLRSPLILASFRDYLAGARFPLSALKVVGGDDAKAAIV</sequence>
<name>A0A2P7R7D4_9GAMM</name>
<dbReference type="PROSITE" id="PS00893">
    <property type="entry name" value="NUDIX_BOX"/>
    <property type="match status" value="1"/>
</dbReference>
<dbReference type="EC" id="3.6.1.-" evidence="6"/>
<evidence type="ECO:0000313" key="9">
    <source>
        <dbReference type="Proteomes" id="UP000240243"/>
    </source>
</evidence>
<dbReference type="PROSITE" id="PS51462">
    <property type="entry name" value="NUDIX"/>
    <property type="match status" value="1"/>
</dbReference>
<reference evidence="8 9" key="1">
    <citation type="submission" date="2018-03" db="EMBL/GenBank/DDBJ databases">
        <title>The draft genome of Zobellella sp. 59N8.</title>
        <authorList>
            <person name="Liu L."/>
            <person name="Li L."/>
            <person name="Zhang X."/>
            <person name="Liang L."/>
            <person name="Wang T."/>
        </authorList>
    </citation>
    <scope>NUCLEOTIDE SEQUENCE [LARGE SCALE GENOMIC DNA]</scope>
    <source>
        <strain evidence="8 9">59N8</strain>
    </source>
</reference>
<evidence type="ECO:0000256" key="5">
    <source>
        <dbReference type="ARBA" id="ARBA00022801"/>
    </source>
</evidence>
<dbReference type="EMBL" id="PXYG01000002">
    <property type="protein sequence ID" value="PSJ46119.1"/>
    <property type="molecule type" value="Genomic_DNA"/>
</dbReference>
<dbReference type="OrthoDB" id="8594221at2"/>
<accession>A0A2P7R7D4</accession>
<dbReference type="PANTHER" id="PTHR43222:SF11">
    <property type="entry name" value="PHOSPHATASE NUDJ"/>
    <property type="match status" value="1"/>
</dbReference>
<dbReference type="Proteomes" id="UP000240243">
    <property type="component" value="Unassembled WGS sequence"/>
</dbReference>
<comment type="similarity">
    <text evidence="2 6">Belongs to the Nudix hydrolase family. NudJ subfamily.</text>
</comment>
<dbReference type="AlphaFoldDB" id="A0A2P7R7D4"/>
<dbReference type="GO" id="GO:0017111">
    <property type="term" value="F:ribonucleoside triphosphate phosphatase activity"/>
    <property type="evidence" value="ECO:0007669"/>
    <property type="project" value="InterPro"/>
</dbReference>
<keyword evidence="5 6" id="KW-0378">Hydrolase</keyword>